<proteinExistence type="inferred from homology"/>
<sequence>MAHFWILPLVGYLGMVLGFGFLTLAIASGLYYLSELVEEHTVIAKRLLTRMIYAVIAIQTLLVLVDGFPKFLSLIGIVSHVVYLGNMRRFPIVKLSDPLFLSSCVLVLINHYYCFAHFSSLPRAPTHSIYDAPTVPTFTEIASYFGICVWLVPFALFVSLSASDNVLPTMGSEAPSGSAGPGDRQKRQGLVKVVVDGFIEWVGNAGNVLGWWKTDRRSSIL</sequence>
<evidence type="ECO:0000256" key="3">
    <source>
        <dbReference type="ARBA" id="ARBA00022692"/>
    </source>
</evidence>
<keyword evidence="8" id="KW-1185">Reference proteome</keyword>
<dbReference type="OrthoDB" id="28257at2759"/>
<protein>
    <submittedName>
        <fullName evidence="7">Erv26 super</fullName>
    </submittedName>
</protein>
<dbReference type="PANTHER" id="PTHR13144:SF0">
    <property type="entry name" value="PROTEIN TEX261"/>
    <property type="match status" value="1"/>
</dbReference>
<dbReference type="Pfam" id="PF04148">
    <property type="entry name" value="Erv26"/>
    <property type="match status" value="1"/>
</dbReference>
<reference evidence="8" key="2">
    <citation type="journal article" date="2018" name="Nat. Commun.">
        <title>Extreme sensitivity to ultraviolet light in the fungal pathogen causing white-nose syndrome of bats.</title>
        <authorList>
            <person name="Palmer J.M."/>
            <person name="Drees K.P."/>
            <person name="Foster J.T."/>
            <person name="Lindner D.L."/>
        </authorList>
    </citation>
    <scope>NUCLEOTIDE SEQUENCE [LARGE SCALE GENOMIC DNA]</scope>
    <source>
        <strain evidence="8">UAMH 10579</strain>
    </source>
</reference>
<dbReference type="InterPro" id="IPR007277">
    <property type="entry name" value="Svp26/Tex261"/>
</dbReference>
<dbReference type="RefSeq" id="XP_018127130.1">
    <property type="nucleotide sequence ID" value="XM_018278196.2"/>
</dbReference>
<evidence type="ECO:0000256" key="5">
    <source>
        <dbReference type="ARBA" id="ARBA00023136"/>
    </source>
</evidence>
<dbReference type="AlphaFoldDB" id="A0A1B8GC89"/>
<keyword evidence="4 6" id="KW-1133">Transmembrane helix</keyword>
<dbReference type="GeneID" id="28842163"/>
<evidence type="ECO:0000313" key="8">
    <source>
        <dbReference type="Proteomes" id="UP000091956"/>
    </source>
</evidence>
<dbReference type="PANTHER" id="PTHR13144">
    <property type="entry name" value="TEX261 PROTEIN"/>
    <property type="match status" value="1"/>
</dbReference>
<dbReference type="Proteomes" id="UP000091956">
    <property type="component" value="Unassembled WGS sequence"/>
</dbReference>
<evidence type="ECO:0000256" key="1">
    <source>
        <dbReference type="ARBA" id="ARBA00004141"/>
    </source>
</evidence>
<dbReference type="GO" id="GO:0097020">
    <property type="term" value="F:COPII receptor activity"/>
    <property type="evidence" value="ECO:0007669"/>
    <property type="project" value="InterPro"/>
</dbReference>
<feature type="transmembrane region" description="Helical" evidence="6">
    <location>
        <begin position="99"/>
        <end position="121"/>
    </location>
</feature>
<keyword evidence="3 6" id="KW-0812">Transmembrane</keyword>
<keyword evidence="5 6" id="KW-0472">Membrane</keyword>
<dbReference type="STRING" id="342668.A0A1B8GC89"/>
<evidence type="ECO:0000256" key="6">
    <source>
        <dbReference type="SAM" id="Phobius"/>
    </source>
</evidence>
<comment type="similarity">
    <text evidence="2">Belongs to the SVP26 family.</text>
</comment>
<organism evidence="7 8">
    <name type="scientific">Pseudogymnoascus verrucosus</name>
    <dbReference type="NCBI Taxonomy" id="342668"/>
    <lineage>
        <taxon>Eukaryota</taxon>
        <taxon>Fungi</taxon>
        <taxon>Dikarya</taxon>
        <taxon>Ascomycota</taxon>
        <taxon>Pezizomycotina</taxon>
        <taxon>Leotiomycetes</taxon>
        <taxon>Thelebolales</taxon>
        <taxon>Thelebolaceae</taxon>
        <taxon>Pseudogymnoascus</taxon>
    </lineage>
</organism>
<evidence type="ECO:0000256" key="2">
    <source>
        <dbReference type="ARBA" id="ARBA00008096"/>
    </source>
</evidence>
<name>A0A1B8GC89_9PEZI</name>
<gene>
    <name evidence="7" type="primary">SVP26</name>
    <name evidence="7" type="ORF">VE01_08777</name>
</gene>
<accession>A0A1B8GC89</accession>
<dbReference type="GO" id="GO:0000139">
    <property type="term" value="C:Golgi membrane"/>
    <property type="evidence" value="ECO:0007669"/>
    <property type="project" value="TreeGrafter"/>
</dbReference>
<evidence type="ECO:0000313" key="7">
    <source>
        <dbReference type="EMBL" id="OBT93397.1"/>
    </source>
</evidence>
<dbReference type="EMBL" id="KV460254">
    <property type="protein sequence ID" value="OBT93397.1"/>
    <property type="molecule type" value="Genomic_DNA"/>
</dbReference>
<feature type="transmembrane region" description="Helical" evidence="6">
    <location>
        <begin position="12"/>
        <end position="33"/>
    </location>
</feature>
<dbReference type="GO" id="GO:0030134">
    <property type="term" value="C:COPII-coated ER to Golgi transport vesicle"/>
    <property type="evidence" value="ECO:0007669"/>
    <property type="project" value="TreeGrafter"/>
</dbReference>
<evidence type="ECO:0000256" key="4">
    <source>
        <dbReference type="ARBA" id="ARBA00022989"/>
    </source>
</evidence>
<comment type="subcellular location">
    <subcellularLocation>
        <location evidence="1">Membrane</location>
        <topology evidence="1">Multi-pass membrane protein</topology>
    </subcellularLocation>
</comment>
<dbReference type="GO" id="GO:0006888">
    <property type="term" value="P:endoplasmic reticulum to Golgi vesicle-mediated transport"/>
    <property type="evidence" value="ECO:0007669"/>
    <property type="project" value="InterPro"/>
</dbReference>
<dbReference type="GO" id="GO:0005789">
    <property type="term" value="C:endoplasmic reticulum membrane"/>
    <property type="evidence" value="ECO:0007669"/>
    <property type="project" value="TreeGrafter"/>
</dbReference>
<reference evidence="7 8" key="1">
    <citation type="submission" date="2016-03" db="EMBL/GenBank/DDBJ databases">
        <title>Comparative genomics of Pseudogymnoascus destructans, the fungus causing white-nose syndrome of bats.</title>
        <authorList>
            <person name="Palmer J.M."/>
            <person name="Drees K.P."/>
            <person name="Foster J.T."/>
            <person name="Lindner D.L."/>
        </authorList>
    </citation>
    <scope>NUCLEOTIDE SEQUENCE [LARGE SCALE GENOMIC DNA]</scope>
    <source>
        <strain evidence="7 8">UAMH 10579</strain>
    </source>
</reference>
<feature type="transmembrane region" description="Helical" evidence="6">
    <location>
        <begin position="141"/>
        <end position="160"/>
    </location>
</feature>